<name>G3B9B5_CANTC</name>
<feature type="region of interest" description="Disordered" evidence="1">
    <location>
        <begin position="1"/>
        <end position="90"/>
    </location>
</feature>
<evidence type="ECO:0000313" key="3">
    <source>
        <dbReference type="Proteomes" id="UP000000707"/>
    </source>
</evidence>
<dbReference type="HOGENOM" id="CLU_2446579_0_0_1"/>
<dbReference type="EMBL" id="GL996527">
    <property type="protein sequence ID" value="EGV62684.1"/>
    <property type="molecule type" value="Genomic_DNA"/>
</dbReference>
<dbReference type="EMBL" id="GL996527">
    <property type="protein sequence ID" value="EGV62685.1"/>
    <property type="molecule type" value="Genomic_DNA"/>
</dbReference>
<proteinExistence type="predicted"/>
<dbReference type="AlphaFoldDB" id="G3B9B5"/>
<keyword evidence="3" id="KW-1185">Reference proteome</keyword>
<dbReference type="Proteomes" id="UP000000707">
    <property type="component" value="Unassembled WGS sequence"/>
</dbReference>
<feature type="compositionally biased region" description="Low complexity" evidence="1">
    <location>
        <begin position="1"/>
        <end position="16"/>
    </location>
</feature>
<organism evidence="3">
    <name type="scientific">Candida tenuis (strain ATCC 10573 / BCRC 21748 / CBS 615 / JCM 9827 / NBRC 10315 / NRRL Y-1498 / VKM Y-70)</name>
    <name type="common">Yeast</name>
    <name type="synonym">Yamadazyma tenuis</name>
    <dbReference type="NCBI Taxonomy" id="590646"/>
    <lineage>
        <taxon>Eukaryota</taxon>
        <taxon>Fungi</taxon>
        <taxon>Dikarya</taxon>
        <taxon>Ascomycota</taxon>
        <taxon>Saccharomycotina</taxon>
        <taxon>Pichiomycetes</taxon>
        <taxon>Debaryomycetaceae</taxon>
        <taxon>Yamadazyma</taxon>
    </lineage>
</organism>
<accession>G3B9B5</accession>
<feature type="non-terminal residue" evidence="2">
    <location>
        <position position="90"/>
    </location>
</feature>
<sequence>MNANYYAGAPPQGYTPGQPPPGMNYPMGQFSRGQFQQGQYPMGQYPAGTGEKGFNQAPPEYYTGAAASHEFPAPAGPPPGVSSPPDAAHL</sequence>
<feature type="compositionally biased region" description="Low complexity" evidence="1">
    <location>
        <begin position="28"/>
        <end position="39"/>
    </location>
</feature>
<gene>
    <name evidence="2" type="ORF">CANTEDRAFT_115308</name>
</gene>
<evidence type="ECO:0000313" key="2">
    <source>
        <dbReference type="EMBL" id="EGV62684.1"/>
    </source>
</evidence>
<protein>
    <submittedName>
        <fullName evidence="2">Uncharacterized protein</fullName>
    </submittedName>
</protein>
<evidence type="ECO:0000256" key="1">
    <source>
        <dbReference type="SAM" id="MobiDB-lite"/>
    </source>
</evidence>
<reference evidence="2 3" key="1">
    <citation type="journal article" date="2011" name="Proc. Natl. Acad. Sci. U.S.A.">
        <title>Comparative genomics of xylose-fermenting fungi for enhanced biofuel production.</title>
        <authorList>
            <person name="Wohlbach D.J."/>
            <person name="Kuo A."/>
            <person name="Sato T.K."/>
            <person name="Potts K.M."/>
            <person name="Salamov A.A."/>
            <person name="LaButti K.M."/>
            <person name="Sun H."/>
            <person name="Clum A."/>
            <person name="Pangilinan J.L."/>
            <person name="Lindquist E.A."/>
            <person name="Lucas S."/>
            <person name="Lapidus A."/>
            <person name="Jin M."/>
            <person name="Gunawan C."/>
            <person name="Balan V."/>
            <person name="Dale B.E."/>
            <person name="Jeffries T.W."/>
            <person name="Zinkel R."/>
            <person name="Barry K.W."/>
            <person name="Grigoriev I.V."/>
            <person name="Gasch A.P."/>
        </authorList>
    </citation>
    <scope>NUCLEOTIDE SEQUENCE [LARGE SCALE GENOMIC DNA]</scope>
    <source>
        <strain evidence="2">ATCC 10573</strain>
        <strain evidence="3">ATCC 10573 / BCRC 21748 / CBS 615 / JCM 9827 / NBRC 10315 / NRRL Y-1498 / VKM Y-70</strain>
    </source>
</reference>